<feature type="active site" description="Proton acceptor" evidence="2">
    <location>
        <position position="116"/>
    </location>
</feature>
<dbReference type="PANTHER" id="PTHR40037:SF1">
    <property type="entry name" value="PHOSPHOESTERASE SAOUHSC_00951-RELATED"/>
    <property type="match status" value="1"/>
</dbReference>
<evidence type="ECO:0000256" key="1">
    <source>
        <dbReference type="ARBA" id="ARBA00022801"/>
    </source>
</evidence>
<comment type="similarity">
    <text evidence="2">Belongs to the 2H phosphoesterase superfamily. YjcG family.</text>
</comment>
<gene>
    <name evidence="3" type="ORF">L0M14_08655</name>
</gene>
<dbReference type="InterPro" id="IPR022932">
    <property type="entry name" value="YjcG"/>
</dbReference>
<feature type="short sequence motif" description="HXTX 1" evidence="2">
    <location>
        <begin position="34"/>
        <end position="37"/>
    </location>
</feature>
<name>A0ABY3SNQ3_9BACL</name>
<evidence type="ECO:0000313" key="4">
    <source>
        <dbReference type="Proteomes" id="UP001649230"/>
    </source>
</evidence>
<evidence type="ECO:0000313" key="3">
    <source>
        <dbReference type="EMBL" id="UJF35180.1"/>
    </source>
</evidence>
<accession>A0ABY3SNQ3</accession>
<dbReference type="EC" id="3.1.-.-" evidence="2"/>
<keyword evidence="1 2" id="KW-0378">Hydrolase</keyword>
<dbReference type="HAMAP" id="MF_01444">
    <property type="entry name" value="2H_phosphoesterase_YjcG"/>
    <property type="match status" value="1"/>
</dbReference>
<dbReference type="NCBIfam" id="NF010223">
    <property type="entry name" value="PRK13679.1"/>
    <property type="match status" value="1"/>
</dbReference>
<sequence length="170" mass="19703">MYCGIAIFPSKEIQDAANSFRKRYDPHYNLIQPHLTIKEKEQWNEDQLAAAAAHLEQITKSIQPFEIHFNRFSSFYPVNNVIYLALSDTTEMIKLHNTICTDVCRESEKPYAYNPHLTIGQELGADELHDVLSSLKNRKVNLTSKVDRVHLLFQTDNEAWTVHQTFLLRG</sequence>
<dbReference type="Proteomes" id="UP001649230">
    <property type="component" value="Chromosome"/>
</dbReference>
<feature type="active site" description="Proton donor" evidence="2">
    <location>
        <position position="34"/>
    </location>
</feature>
<dbReference type="PANTHER" id="PTHR40037">
    <property type="entry name" value="PHOSPHOESTERASE YJCG-RELATED"/>
    <property type="match status" value="1"/>
</dbReference>
<dbReference type="InterPro" id="IPR050580">
    <property type="entry name" value="2H_phosphoesterase_YjcG-like"/>
</dbReference>
<feature type="short sequence motif" description="HXTX 2" evidence="2">
    <location>
        <begin position="116"/>
        <end position="119"/>
    </location>
</feature>
<dbReference type="Pfam" id="PF13563">
    <property type="entry name" value="2_5_RNA_ligase2"/>
    <property type="match status" value="1"/>
</dbReference>
<protein>
    <recommendedName>
        <fullName evidence="2">Putative phosphoesterase L0M14_08655</fullName>
        <ecNumber evidence="2">3.1.-.-</ecNumber>
    </recommendedName>
</protein>
<keyword evidence="4" id="KW-1185">Reference proteome</keyword>
<dbReference type="SUPFAM" id="SSF55144">
    <property type="entry name" value="LigT-like"/>
    <property type="match status" value="1"/>
</dbReference>
<dbReference type="EMBL" id="CP090978">
    <property type="protein sequence ID" value="UJF35180.1"/>
    <property type="molecule type" value="Genomic_DNA"/>
</dbReference>
<keyword evidence="3" id="KW-0436">Ligase</keyword>
<organism evidence="3 4">
    <name type="scientific">Paenibacillus hexagrammi</name>
    <dbReference type="NCBI Taxonomy" id="2908839"/>
    <lineage>
        <taxon>Bacteria</taxon>
        <taxon>Bacillati</taxon>
        <taxon>Bacillota</taxon>
        <taxon>Bacilli</taxon>
        <taxon>Bacillales</taxon>
        <taxon>Paenibacillaceae</taxon>
        <taxon>Paenibacillus</taxon>
    </lineage>
</organism>
<evidence type="ECO:0000256" key="2">
    <source>
        <dbReference type="HAMAP-Rule" id="MF_01444"/>
    </source>
</evidence>
<dbReference type="RefSeq" id="WP_235121752.1">
    <property type="nucleotide sequence ID" value="NZ_CP090978.1"/>
</dbReference>
<dbReference type="Gene3D" id="3.90.1140.10">
    <property type="entry name" value="Cyclic phosphodiesterase"/>
    <property type="match status" value="1"/>
</dbReference>
<reference evidence="3 4" key="1">
    <citation type="journal article" date="2024" name="Int. J. Syst. Evol. Microbiol.">
        <title>Paenibacillus hexagrammi sp. nov., a novel bacterium isolated from the gut content of Hexagrammos agrammus.</title>
        <authorList>
            <person name="Jung H.K."/>
            <person name="Kim D.G."/>
            <person name="Zin H."/>
            <person name="Park J."/>
            <person name="Jung H."/>
            <person name="Kim Y.O."/>
            <person name="Kong H.J."/>
            <person name="Kim J.W."/>
            <person name="Kim Y.S."/>
        </authorList>
    </citation>
    <scope>NUCLEOTIDE SEQUENCE [LARGE SCALE GENOMIC DNA]</scope>
    <source>
        <strain evidence="3 4">YPD9-1</strain>
    </source>
</reference>
<proteinExistence type="inferred from homology"/>
<dbReference type="InterPro" id="IPR009097">
    <property type="entry name" value="Cyclic_Pdiesterase"/>
</dbReference>
<dbReference type="GO" id="GO:0016874">
    <property type="term" value="F:ligase activity"/>
    <property type="evidence" value="ECO:0007669"/>
    <property type="project" value="UniProtKB-KW"/>
</dbReference>